<dbReference type="EMBL" id="CP060637">
    <property type="protein sequence ID" value="QNM15235.1"/>
    <property type="molecule type" value="Genomic_DNA"/>
</dbReference>
<reference evidence="1 2" key="1">
    <citation type="submission" date="2020-08" db="EMBL/GenBank/DDBJ databases">
        <authorList>
            <person name="Liu C."/>
            <person name="Sun Q."/>
        </authorList>
    </citation>
    <scope>NUCLEOTIDE SEQUENCE [LARGE SCALE GENOMIC DNA]</scope>
    <source>
        <strain evidence="1 2">NSJ-57</strain>
    </source>
</reference>
<accession>A0A7G9GWQ3</accession>
<dbReference type="RefSeq" id="WP_187422887.1">
    <property type="nucleotide sequence ID" value="NZ_CP060637.1"/>
</dbReference>
<sequence length="179" mass="21301">MIRILLLFLIFNIYTFAHPHVFFTSDFTINIENNEIKTLDITVFLDELNTVLFSENLPQDRNILQNDLPFYENVIHDIHLEWNGANKVVNPIFENASLDNGILKLSIKVPIYEKIESNSSLIFSIYDSEYFYTYDYEKEDFHLNTNNTDFSTKLSLKENLKKPFYYGMVYPKEFEVNFY</sequence>
<proteinExistence type="predicted"/>
<keyword evidence="2" id="KW-1185">Reference proteome</keyword>
<organism evidence="1 2">
    <name type="scientific">Fusobacterium hominis</name>
    <dbReference type="NCBI Taxonomy" id="2764326"/>
    <lineage>
        <taxon>Bacteria</taxon>
        <taxon>Fusobacteriati</taxon>
        <taxon>Fusobacteriota</taxon>
        <taxon>Fusobacteriia</taxon>
        <taxon>Fusobacteriales</taxon>
        <taxon>Fusobacteriaceae</taxon>
        <taxon>Fusobacterium</taxon>
    </lineage>
</organism>
<evidence type="ECO:0000313" key="2">
    <source>
        <dbReference type="Proteomes" id="UP000515913"/>
    </source>
</evidence>
<dbReference type="InterPro" id="IPR010412">
    <property type="entry name" value="DUF1007"/>
</dbReference>
<dbReference type="Pfam" id="PF06226">
    <property type="entry name" value="DUF1007"/>
    <property type="match status" value="1"/>
</dbReference>
<dbReference type="KEGG" id="fho:H9Q81_10055"/>
<dbReference type="AlphaFoldDB" id="A0A7G9GWQ3"/>
<protein>
    <submittedName>
        <fullName evidence="1">DUF1007 family protein</fullName>
    </submittedName>
</protein>
<dbReference type="Proteomes" id="UP000515913">
    <property type="component" value="Chromosome"/>
</dbReference>
<evidence type="ECO:0000313" key="1">
    <source>
        <dbReference type="EMBL" id="QNM15235.1"/>
    </source>
</evidence>
<gene>
    <name evidence="1" type="ORF">H9Q81_10055</name>
</gene>
<name>A0A7G9GWQ3_9FUSO</name>